<name>A0A2S9QFF9_9HYPH</name>
<keyword evidence="4" id="KW-0998">Cell outer membrane</keyword>
<dbReference type="PANTHER" id="PTHR34001:SF3">
    <property type="entry name" value="BLL7405 PROTEIN"/>
    <property type="match status" value="1"/>
</dbReference>
<dbReference type="NCBIfam" id="TIGR01414">
    <property type="entry name" value="autotrans_barl"/>
    <property type="match status" value="1"/>
</dbReference>
<sequence>MRRIVLAALFLAPMPALSADLAPAPVEPIVPVTPFSWTGFYVGAHIGYGWGREKDDLSRSAPVPADSFNVDGVLGGLHAGYNEQFSNNIVVGLEGDIDLSSIKGSHTVIDAQNGNSRLHMTNRWQGSVRARLGYAFDRILVYATSGVAFGDIRERWNLFDGDVVGSSTKTKVGWTVGGGVEYAFTDNWIGRVEVRYTDFGKSRFRVAPDTRFKAGFHETVALVGISYKF</sequence>
<evidence type="ECO:0000256" key="3">
    <source>
        <dbReference type="ARBA" id="ARBA00023136"/>
    </source>
</evidence>
<keyword evidence="9" id="KW-1185">Reference proteome</keyword>
<dbReference type="InterPro" id="IPR027385">
    <property type="entry name" value="Beta-barrel_OMP"/>
</dbReference>
<dbReference type="RefSeq" id="WP_105861695.1">
    <property type="nucleotide sequence ID" value="NZ_PUEJ01000003.1"/>
</dbReference>
<evidence type="ECO:0000313" key="9">
    <source>
        <dbReference type="Proteomes" id="UP000237682"/>
    </source>
</evidence>
<feature type="chain" id="PRO_5015736734" description="Outer membrane protein beta-barrel domain-containing protein" evidence="6">
    <location>
        <begin position="19"/>
        <end position="229"/>
    </location>
</feature>
<dbReference type="AlphaFoldDB" id="A0A2S9QFF9"/>
<accession>A0A2S9QFF9</accession>
<evidence type="ECO:0000256" key="6">
    <source>
        <dbReference type="SAM" id="SignalP"/>
    </source>
</evidence>
<comment type="caution">
    <text evidence="8">The sequence shown here is derived from an EMBL/GenBank/DDBJ whole genome shotgun (WGS) entry which is preliminary data.</text>
</comment>
<comment type="similarity">
    <text evidence="5">Belongs to the Omp25/RopB family.</text>
</comment>
<evidence type="ECO:0000313" key="8">
    <source>
        <dbReference type="EMBL" id="PRH88030.1"/>
    </source>
</evidence>
<reference evidence="8 9" key="1">
    <citation type="submission" date="2018-02" db="EMBL/GenBank/DDBJ databases">
        <title>Whole genome sequencing of endophytic bacterium.</title>
        <authorList>
            <person name="Eedara R."/>
            <person name="Podile A.R."/>
        </authorList>
    </citation>
    <scope>NUCLEOTIDE SEQUENCE [LARGE SCALE GENOMIC DNA]</scope>
    <source>
        <strain evidence="8 9">RP1T</strain>
    </source>
</reference>
<evidence type="ECO:0000256" key="4">
    <source>
        <dbReference type="ARBA" id="ARBA00023237"/>
    </source>
</evidence>
<feature type="domain" description="Outer membrane protein beta-barrel" evidence="7">
    <location>
        <begin position="36"/>
        <end position="229"/>
    </location>
</feature>
<dbReference type="OrthoDB" id="9815357at2"/>
<dbReference type="InterPro" id="IPR011250">
    <property type="entry name" value="OMP/PagP_B-barrel"/>
</dbReference>
<protein>
    <recommendedName>
        <fullName evidence="7">Outer membrane protein beta-barrel domain-containing protein</fullName>
    </recommendedName>
</protein>
<keyword evidence="3" id="KW-0472">Membrane</keyword>
<dbReference type="InterPro" id="IPR006315">
    <property type="entry name" value="OM_autotransptr_brl_dom"/>
</dbReference>
<gene>
    <name evidence="8" type="ORF">C5L14_09030</name>
</gene>
<dbReference type="InterPro" id="IPR051692">
    <property type="entry name" value="OMP-like"/>
</dbReference>
<proteinExistence type="inferred from homology"/>
<organism evidence="8 9">
    <name type="scientific">Labrys okinawensis</name>
    <dbReference type="NCBI Taxonomy" id="346911"/>
    <lineage>
        <taxon>Bacteria</taxon>
        <taxon>Pseudomonadati</taxon>
        <taxon>Pseudomonadota</taxon>
        <taxon>Alphaproteobacteria</taxon>
        <taxon>Hyphomicrobiales</taxon>
        <taxon>Xanthobacteraceae</taxon>
        <taxon>Labrys</taxon>
    </lineage>
</organism>
<dbReference type="SUPFAM" id="SSF56925">
    <property type="entry name" value="OMPA-like"/>
    <property type="match status" value="1"/>
</dbReference>
<dbReference type="Proteomes" id="UP000237682">
    <property type="component" value="Unassembled WGS sequence"/>
</dbReference>
<dbReference type="Gene3D" id="2.40.160.20">
    <property type="match status" value="1"/>
</dbReference>
<evidence type="ECO:0000259" key="7">
    <source>
        <dbReference type="Pfam" id="PF13505"/>
    </source>
</evidence>
<comment type="subcellular location">
    <subcellularLocation>
        <location evidence="1">Cell outer membrane</location>
    </subcellularLocation>
</comment>
<keyword evidence="2 6" id="KW-0732">Signal</keyword>
<evidence type="ECO:0000256" key="2">
    <source>
        <dbReference type="ARBA" id="ARBA00022729"/>
    </source>
</evidence>
<evidence type="ECO:0000256" key="5">
    <source>
        <dbReference type="ARBA" id="ARBA00038306"/>
    </source>
</evidence>
<dbReference type="Pfam" id="PF13505">
    <property type="entry name" value="OMP_b-brl"/>
    <property type="match status" value="1"/>
</dbReference>
<dbReference type="GO" id="GO:0009279">
    <property type="term" value="C:cell outer membrane"/>
    <property type="evidence" value="ECO:0007669"/>
    <property type="project" value="UniProtKB-SubCell"/>
</dbReference>
<evidence type="ECO:0000256" key="1">
    <source>
        <dbReference type="ARBA" id="ARBA00004442"/>
    </source>
</evidence>
<feature type="signal peptide" evidence="6">
    <location>
        <begin position="1"/>
        <end position="18"/>
    </location>
</feature>
<dbReference type="EMBL" id="PUEJ01000003">
    <property type="protein sequence ID" value="PRH88030.1"/>
    <property type="molecule type" value="Genomic_DNA"/>
</dbReference>
<dbReference type="PANTHER" id="PTHR34001">
    <property type="entry name" value="BLL7405 PROTEIN"/>
    <property type="match status" value="1"/>
</dbReference>